<reference evidence="2 3" key="1">
    <citation type="submission" date="2022-02" db="EMBL/GenBank/DDBJ databases">
        <title>Emergence and expansion in Europe of a Vibrio aestuarianus clonal complex pathogenic for oysters.</title>
        <authorList>
            <person name="Mesnil A."/>
            <person name="Travers M.-A."/>
        </authorList>
    </citation>
    <scope>NUCLEOTIDE SEQUENCE [LARGE SCALE GENOMIC DNA]</scope>
    <source>
        <strain evidence="2 3">U17</strain>
    </source>
</reference>
<organism evidence="2 3">
    <name type="scientific">Vibrio aestuarianus</name>
    <dbReference type="NCBI Taxonomy" id="28171"/>
    <lineage>
        <taxon>Bacteria</taxon>
        <taxon>Pseudomonadati</taxon>
        <taxon>Pseudomonadota</taxon>
        <taxon>Gammaproteobacteria</taxon>
        <taxon>Vibrionales</taxon>
        <taxon>Vibrionaceae</taxon>
        <taxon>Vibrio</taxon>
    </lineage>
</organism>
<gene>
    <name evidence="2" type="ORF">PYE67_05945</name>
</gene>
<proteinExistence type="predicted"/>
<feature type="signal peptide" evidence="1">
    <location>
        <begin position="1"/>
        <end position="27"/>
    </location>
</feature>
<protein>
    <submittedName>
        <fullName evidence="2">Uncharacterized protein</fullName>
    </submittedName>
</protein>
<name>A0ABD7YMT9_9VIBR</name>
<dbReference type="EMBL" id="CP118711">
    <property type="protein sequence ID" value="WGK86360.1"/>
    <property type="molecule type" value="Genomic_DNA"/>
</dbReference>
<keyword evidence="1" id="KW-0732">Signal</keyword>
<dbReference type="AlphaFoldDB" id="A0ABD7YMT9"/>
<dbReference type="Gene3D" id="1.25.40.10">
    <property type="entry name" value="Tetratricopeptide repeat domain"/>
    <property type="match status" value="1"/>
</dbReference>
<evidence type="ECO:0000313" key="2">
    <source>
        <dbReference type="EMBL" id="WGK86360.1"/>
    </source>
</evidence>
<feature type="chain" id="PRO_5044829866" evidence="1">
    <location>
        <begin position="28"/>
        <end position="439"/>
    </location>
</feature>
<accession>A0ABD7YMT9</accession>
<dbReference type="Proteomes" id="UP001241226">
    <property type="component" value="Chromosome 1"/>
</dbReference>
<dbReference type="RefSeq" id="WP_261926760.1">
    <property type="nucleotide sequence ID" value="NZ_CALYLG010000177.1"/>
</dbReference>
<dbReference type="SUPFAM" id="SSF48452">
    <property type="entry name" value="TPR-like"/>
    <property type="match status" value="1"/>
</dbReference>
<sequence>MQTRPIYRKGYLPQKLILSTLIGSVLALPVNASARKEQIEFVEQQYQQLTQDQFSRNQVLYYMERGKLAFDGGDYQTAAQMFDNAIADIETVYSNNPEAEKARQLFNEEKVKPFKGETYERAMVYYYRGLLDLIAHDYENARASFERGLLQDSMGRNRDFVQDFAALEYLSGWAAKCAGFKEQSQSSFVRAKQLNPILTPPTANKKTLIIGESGIVPFKYYNTDLGGDLRYWPHPLDNILYSQMKYGRSSLSSAEELYYQANMRGARIADQIAYSKENIKQQAANFGEASQNVASASIAVAQITSLIPGLNIISLGLIGITSVGLATTAAVSEFSDAIGSGVDIRQWKSLPNRLYFATSSHPATKTTRYISFVNQYGEKVDSEIEVLASKGKCQLVRANQATLSADQFANWEVVQLKLSGRAYPIYGDEKYWQEVSYEK</sequence>
<evidence type="ECO:0000256" key="1">
    <source>
        <dbReference type="SAM" id="SignalP"/>
    </source>
</evidence>
<dbReference type="InterPro" id="IPR011990">
    <property type="entry name" value="TPR-like_helical_dom_sf"/>
</dbReference>
<evidence type="ECO:0000313" key="3">
    <source>
        <dbReference type="Proteomes" id="UP001241226"/>
    </source>
</evidence>